<dbReference type="AlphaFoldDB" id="A0AAJ5WRC5"/>
<reference evidence="2" key="1">
    <citation type="submission" date="2023-03" db="EMBL/GenBank/DDBJ databases">
        <title>Andean soil-derived lignocellulolytic bacterial consortium as a source of novel taxa and putative plastic-active enzymes.</title>
        <authorList>
            <person name="Diaz-Garcia L."/>
            <person name="Chuvochina M."/>
            <person name="Feuerriegel G."/>
            <person name="Bunk B."/>
            <person name="Sproer C."/>
            <person name="Streit W.R."/>
            <person name="Rodriguez L.M."/>
            <person name="Overmann J."/>
            <person name="Jimenez D.J."/>
        </authorList>
    </citation>
    <scope>NUCLEOTIDE SEQUENCE</scope>
    <source>
        <strain evidence="2">MAG 7</strain>
    </source>
</reference>
<proteinExistence type="predicted"/>
<evidence type="ECO:0000313" key="3">
    <source>
        <dbReference type="Proteomes" id="UP001220610"/>
    </source>
</evidence>
<evidence type="ECO:0000256" key="1">
    <source>
        <dbReference type="SAM" id="SignalP"/>
    </source>
</evidence>
<protein>
    <recommendedName>
        <fullName evidence="4">DUF5018 domain-containing protein</fullName>
    </recommendedName>
</protein>
<feature type="chain" id="PRO_5042501393" description="DUF5018 domain-containing protein" evidence="1">
    <location>
        <begin position="21"/>
        <end position="244"/>
    </location>
</feature>
<feature type="signal peptide" evidence="1">
    <location>
        <begin position="1"/>
        <end position="20"/>
    </location>
</feature>
<evidence type="ECO:0008006" key="4">
    <source>
        <dbReference type="Google" id="ProtNLM"/>
    </source>
</evidence>
<name>A0AAJ5WRC5_9BACT</name>
<evidence type="ECO:0000313" key="2">
    <source>
        <dbReference type="EMBL" id="WEK35566.1"/>
    </source>
</evidence>
<gene>
    <name evidence="2" type="ORF">P0Y53_24035</name>
</gene>
<sequence>MQLKKISSWLAAALLLVMHAACTKTETTPYEELPQNRLLSYRIVNAQDTIKGAVNEKEKTITVYLPSTVFLSLLEPEIVVSPGATVTPESGSFIEDMVDYFTNGRKIEYTVTGADKTTSTYTLKIISLQPEIAFREVTTDPATPLTFNHSISWYYSDNVILLESVSTYAFNYPAVMKGWLIGEDGTEYPFSSVDGGSTPLLRLAAINGYAYGVTTSPPAGLYKVKVQYYSKFTTLANPIKIEYK</sequence>
<keyword evidence="1" id="KW-0732">Signal</keyword>
<dbReference type="EMBL" id="CP119311">
    <property type="protein sequence ID" value="WEK35566.1"/>
    <property type="molecule type" value="Genomic_DNA"/>
</dbReference>
<accession>A0AAJ5WRC5</accession>
<organism evidence="2 3">
    <name type="scientific">Candidatus Pseudobacter hemicellulosilyticus</name>
    <dbReference type="NCBI Taxonomy" id="3121375"/>
    <lineage>
        <taxon>Bacteria</taxon>
        <taxon>Pseudomonadati</taxon>
        <taxon>Bacteroidota</taxon>
        <taxon>Chitinophagia</taxon>
        <taxon>Chitinophagales</taxon>
        <taxon>Chitinophagaceae</taxon>
        <taxon>Pseudobacter</taxon>
    </lineage>
</organism>
<dbReference type="Gene3D" id="2.60.40.2340">
    <property type="match status" value="1"/>
</dbReference>
<dbReference type="Proteomes" id="UP001220610">
    <property type="component" value="Chromosome"/>
</dbReference>